<dbReference type="EMBL" id="VWSF01000034">
    <property type="protein sequence ID" value="KAA5539275.1"/>
    <property type="molecule type" value="Genomic_DNA"/>
</dbReference>
<dbReference type="PROSITE" id="PS00136">
    <property type="entry name" value="SUBTILASE_ASP"/>
    <property type="match status" value="1"/>
</dbReference>
<dbReference type="Gene3D" id="3.40.50.200">
    <property type="entry name" value="Peptidase S8/S53 domain"/>
    <property type="match status" value="2"/>
</dbReference>
<evidence type="ECO:0000256" key="7">
    <source>
        <dbReference type="SAM" id="Coils"/>
    </source>
</evidence>
<evidence type="ECO:0000313" key="9">
    <source>
        <dbReference type="EMBL" id="KAA5539275.1"/>
    </source>
</evidence>
<evidence type="ECO:0000259" key="8">
    <source>
        <dbReference type="Pfam" id="PF00082"/>
    </source>
</evidence>
<dbReference type="GO" id="GO:0006508">
    <property type="term" value="P:proteolysis"/>
    <property type="evidence" value="ECO:0007669"/>
    <property type="project" value="UniProtKB-KW"/>
</dbReference>
<feature type="active site" description="Charge relay system" evidence="5">
    <location>
        <position position="472"/>
    </location>
</feature>
<dbReference type="PRINTS" id="PR00723">
    <property type="entry name" value="SUBTILISIN"/>
</dbReference>
<dbReference type="PANTHER" id="PTHR43399">
    <property type="entry name" value="SUBTILISIN-RELATED"/>
    <property type="match status" value="1"/>
</dbReference>
<dbReference type="PANTHER" id="PTHR43399:SF4">
    <property type="entry name" value="CELL WALL-ASSOCIATED PROTEASE"/>
    <property type="match status" value="1"/>
</dbReference>
<keyword evidence="10" id="KW-1185">Reference proteome</keyword>
<dbReference type="InterPro" id="IPR022398">
    <property type="entry name" value="Peptidase_S8_His-AS"/>
</dbReference>
<feature type="domain" description="Peptidase S8/S53" evidence="8">
    <location>
        <begin position="77"/>
        <end position="511"/>
    </location>
</feature>
<dbReference type="InterPro" id="IPR051048">
    <property type="entry name" value="Peptidase_S8/S53_subtilisin"/>
</dbReference>
<dbReference type="InterPro" id="IPR023827">
    <property type="entry name" value="Peptidase_S8_Asp-AS"/>
</dbReference>
<dbReference type="PROSITE" id="PS51892">
    <property type="entry name" value="SUBTILASE"/>
    <property type="match status" value="1"/>
</dbReference>
<proteinExistence type="inferred from homology"/>
<dbReference type="InterPro" id="IPR036852">
    <property type="entry name" value="Peptidase_S8/S53_dom_sf"/>
</dbReference>
<gene>
    <name evidence="9" type="ORF">F0145_24885</name>
</gene>
<evidence type="ECO:0000256" key="6">
    <source>
        <dbReference type="RuleBase" id="RU003355"/>
    </source>
</evidence>
<sequence>MFMIKSTYILAFGLLFNQLAKPEVAVANSQRKTDKITPADTLSKAPANWFNLDPRDNQVMGVSTEKAYEYLKNRPSKTVIVAVIDSGIDIVHEDLKDKIWRNEKEIPGNGKDDDNNGYIDDINGWNFIGGKDGRNVEHDTQELTRLYVQLRDKFEGPAGAKLQKKRKEKKNFALYQEIKAAYEKELKETQEQYSQFQQLQGAYQNATAILKNQLNKEDFTLEDLEKLNSTNQQVNQAKAIMLFMAENNFTKETFAEGEDYFMNKLKYNLNPNFNPRDIVGDNYDNVKERNYGNSDVTGSYADHGTHVAGIIGANRTNNLGIKGIADNVKIMVVRAVPNGDERDKDIANAIYYAVDNGAQVINMSFGKEYSPQKEAVDAAVKYAADKGVVLVHAAGNDGKNIDQEKNYPSKILANNKEVNNWIEVGASSFSGSGKLVGDFSNYGKKSVDVFAPGVDINSTIPKQGYKENSGTSMAAPVTSGVSALLLSYYPNLTAVQVRDIILQSTYKVNDLKVNVPGAQEGKTQQVPLTDLSVTGGIVNAYEAVKLAETISTKQ</sequence>
<dbReference type="Proteomes" id="UP000323426">
    <property type="component" value="Unassembled WGS sequence"/>
</dbReference>
<feature type="coiled-coil region" evidence="7">
    <location>
        <begin position="172"/>
        <end position="199"/>
    </location>
</feature>
<evidence type="ECO:0000256" key="3">
    <source>
        <dbReference type="ARBA" id="ARBA00022801"/>
    </source>
</evidence>
<dbReference type="InterPro" id="IPR015500">
    <property type="entry name" value="Peptidase_S8_subtilisin-rel"/>
</dbReference>
<dbReference type="GO" id="GO:0004252">
    <property type="term" value="F:serine-type endopeptidase activity"/>
    <property type="evidence" value="ECO:0007669"/>
    <property type="project" value="UniProtKB-UniRule"/>
</dbReference>
<organism evidence="9 10">
    <name type="scientific">Adhaeribacter rhizoryzae</name>
    <dbReference type="NCBI Taxonomy" id="2607907"/>
    <lineage>
        <taxon>Bacteria</taxon>
        <taxon>Pseudomonadati</taxon>
        <taxon>Bacteroidota</taxon>
        <taxon>Cytophagia</taxon>
        <taxon>Cytophagales</taxon>
        <taxon>Hymenobacteraceae</taxon>
        <taxon>Adhaeribacter</taxon>
    </lineage>
</organism>
<dbReference type="CDD" id="cd07483">
    <property type="entry name" value="Peptidases_S8_Subtilisin_Novo-like"/>
    <property type="match status" value="1"/>
</dbReference>
<dbReference type="InterPro" id="IPR000209">
    <property type="entry name" value="Peptidase_S8/S53_dom"/>
</dbReference>
<comment type="caution">
    <text evidence="9">The sequence shown here is derived from an EMBL/GenBank/DDBJ whole genome shotgun (WGS) entry which is preliminary data.</text>
</comment>
<name>A0A5M6D2B4_9BACT</name>
<comment type="similarity">
    <text evidence="1 5 6">Belongs to the peptidase S8 family.</text>
</comment>
<evidence type="ECO:0000256" key="4">
    <source>
        <dbReference type="ARBA" id="ARBA00022825"/>
    </source>
</evidence>
<evidence type="ECO:0000256" key="2">
    <source>
        <dbReference type="ARBA" id="ARBA00022670"/>
    </source>
</evidence>
<keyword evidence="4 5" id="KW-0720">Serine protease</keyword>
<dbReference type="Pfam" id="PF00082">
    <property type="entry name" value="Peptidase_S8"/>
    <property type="match status" value="1"/>
</dbReference>
<keyword evidence="7" id="KW-0175">Coiled coil</keyword>
<feature type="active site" description="Charge relay system" evidence="5">
    <location>
        <position position="303"/>
    </location>
</feature>
<evidence type="ECO:0000256" key="1">
    <source>
        <dbReference type="ARBA" id="ARBA00011073"/>
    </source>
</evidence>
<dbReference type="AlphaFoldDB" id="A0A5M6D2B4"/>
<dbReference type="PROSITE" id="PS00137">
    <property type="entry name" value="SUBTILASE_HIS"/>
    <property type="match status" value="1"/>
</dbReference>
<evidence type="ECO:0000256" key="5">
    <source>
        <dbReference type="PROSITE-ProRule" id="PRU01240"/>
    </source>
</evidence>
<dbReference type="SUPFAM" id="SSF52743">
    <property type="entry name" value="Subtilisin-like"/>
    <property type="match status" value="1"/>
</dbReference>
<dbReference type="InterPro" id="IPR023828">
    <property type="entry name" value="Peptidase_S8_Ser-AS"/>
</dbReference>
<reference evidence="9 10" key="1">
    <citation type="submission" date="2019-09" db="EMBL/GenBank/DDBJ databases">
        <title>Genome sequence and assembly of Adhaeribacter sp.</title>
        <authorList>
            <person name="Chhetri G."/>
        </authorList>
    </citation>
    <scope>NUCLEOTIDE SEQUENCE [LARGE SCALE GENOMIC DNA]</scope>
    <source>
        <strain evidence="9 10">DK36</strain>
    </source>
</reference>
<evidence type="ECO:0000313" key="10">
    <source>
        <dbReference type="Proteomes" id="UP000323426"/>
    </source>
</evidence>
<dbReference type="InterPro" id="IPR034080">
    <property type="entry name" value="Protease_P7-like_dom"/>
</dbReference>
<accession>A0A5M6D2B4</accession>
<dbReference type="PROSITE" id="PS00138">
    <property type="entry name" value="SUBTILASE_SER"/>
    <property type="match status" value="1"/>
</dbReference>
<keyword evidence="2 5" id="KW-0645">Protease</keyword>
<keyword evidence="3 5" id="KW-0378">Hydrolase</keyword>
<feature type="active site" description="Charge relay system" evidence="5">
    <location>
        <position position="85"/>
    </location>
</feature>
<protein>
    <submittedName>
        <fullName evidence="9">S8 family serine peptidase</fullName>
    </submittedName>
</protein>